<dbReference type="InterPro" id="IPR050706">
    <property type="entry name" value="Cyclic-di-GMP_PDE-like"/>
</dbReference>
<protein>
    <submittedName>
        <fullName evidence="5">Response regulator receiver modulated diguanylate cyclase/phosphodiesterase</fullName>
    </submittedName>
</protein>
<dbReference type="InterPro" id="IPR029787">
    <property type="entry name" value="Nucleotide_cyclase"/>
</dbReference>
<dbReference type="CDD" id="cd01949">
    <property type="entry name" value="GGDEF"/>
    <property type="match status" value="1"/>
</dbReference>
<dbReference type="SMART" id="SM00052">
    <property type="entry name" value="EAL"/>
    <property type="match status" value="1"/>
</dbReference>
<dbReference type="EMBL" id="BLAY01000001">
    <property type="protein sequence ID" value="GET35264.1"/>
    <property type="molecule type" value="Genomic_DNA"/>
</dbReference>
<dbReference type="PROSITE" id="PS50110">
    <property type="entry name" value="RESPONSE_REGULATORY"/>
    <property type="match status" value="1"/>
</dbReference>
<dbReference type="InterPro" id="IPR043128">
    <property type="entry name" value="Rev_trsase/Diguanyl_cyclase"/>
</dbReference>
<dbReference type="InterPro" id="IPR035919">
    <property type="entry name" value="EAL_sf"/>
</dbReference>
<evidence type="ECO:0000259" key="3">
    <source>
        <dbReference type="PROSITE" id="PS50883"/>
    </source>
</evidence>
<dbReference type="InterPro" id="IPR001789">
    <property type="entry name" value="Sig_transdc_resp-reg_receiver"/>
</dbReference>
<dbReference type="RefSeq" id="WP_226572478.1">
    <property type="nucleotide sequence ID" value="NZ_BLAY01000001.1"/>
</dbReference>
<dbReference type="Pfam" id="PF00563">
    <property type="entry name" value="EAL"/>
    <property type="match status" value="1"/>
</dbReference>
<dbReference type="PROSITE" id="PS50887">
    <property type="entry name" value="GGDEF"/>
    <property type="match status" value="1"/>
</dbReference>
<dbReference type="SUPFAM" id="SSF141868">
    <property type="entry name" value="EAL domain-like"/>
    <property type="match status" value="1"/>
</dbReference>
<keyword evidence="6" id="KW-1185">Reference proteome</keyword>
<evidence type="ECO:0000313" key="5">
    <source>
        <dbReference type="EMBL" id="GET35264.1"/>
    </source>
</evidence>
<dbReference type="PROSITE" id="PS50883">
    <property type="entry name" value="EAL"/>
    <property type="match status" value="1"/>
</dbReference>
<comment type="caution">
    <text evidence="5">The sequence shown here is derived from an EMBL/GenBank/DDBJ whole genome shotgun (WGS) entry which is preliminary data.</text>
</comment>
<keyword evidence="1" id="KW-0597">Phosphoprotein</keyword>
<dbReference type="GO" id="GO:0000160">
    <property type="term" value="P:phosphorelay signal transduction system"/>
    <property type="evidence" value="ECO:0007669"/>
    <property type="project" value="InterPro"/>
</dbReference>
<feature type="modified residue" description="4-aspartylphosphate" evidence="1">
    <location>
        <position position="52"/>
    </location>
</feature>
<gene>
    <name evidence="5" type="ORF">MiSe_00060</name>
</gene>
<feature type="domain" description="GGDEF" evidence="4">
    <location>
        <begin position="174"/>
        <end position="307"/>
    </location>
</feature>
<evidence type="ECO:0000259" key="4">
    <source>
        <dbReference type="PROSITE" id="PS50887"/>
    </source>
</evidence>
<dbReference type="Pfam" id="PF00990">
    <property type="entry name" value="GGDEF"/>
    <property type="match status" value="1"/>
</dbReference>
<dbReference type="InterPro" id="IPR000160">
    <property type="entry name" value="GGDEF_dom"/>
</dbReference>
<feature type="domain" description="EAL" evidence="3">
    <location>
        <begin position="316"/>
        <end position="569"/>
    </location>
</feature>
<accession>A0AAV3X4N3</accession>
<dbReference type="Gene3D" id="3.30.70.270">
    <property type="match status" value="1"/>
</dbReference>
<dbReference type="SUPFAM" id="SSF55073">
    <property type="entry name" value="Nucleotide cyclase"/>
    <property type="match status" value="1"/>
</dbReference>
<dbReference type="SMART" id="SM00267">
    <property type="entry name" value="GGDEF"/>
    <property type="match status" value="1"/>
</dbReference>
<dbReference type="SUPFAM" id="SSF52172">
    <property type="entry name" value="CheY-like"/>
    <property type="match status" value="1"/>
</dbReference>
<dbReference type="InterPro" id="IPR011006">
    <property type="entry name" value="CheY-like_superfamily"/>
</dbReference>
<reference evidence="5" key="1">
    <citation type="submission" date="2019-10" db="EMBL/GenBank/DDBJ databases">
        <title>Draft genome sequece of Microseira wollei NIES-4236.</title>
        <authorList>
            <person name="Yamaguchi H."/>
            <person name="Suzuki S."/>
            <person name="Kawachi M."/>
        </authorList>
    </citation>
    <scope>NUCLEOTIDE SEQUENCE</scope>
    <source>
        <strain evidence="5">NIES-4236</strain>
    </source>
</reference>
<proteinExistence type="predicted"/>
<dbReference type="AlphaFoldDB" id="A0AAV3X4N3"/>
<dbReference type="PANTHER" id="PTHR33121">
    <property type="entry name" value="CYCLIC DI-GMP PHOSPHODIESTERASE PDEF"/>
    <property type="match status" value="1"/>
</dbReference>
<dbReference type="FunFam" id="3.20.20.450:FF:000001">
    <property type="entry name" value="Cyclic di-GMP phosphodiesterase yahA"/>
    <property type="match status" value="1"/>
</dbReference>
<evidence type="ECO:0000259" key="2">
    <source>
        <dbReference type="PROSITE" id="PS50110"/>
    </source>
</evidence>
<feature type="domain" description="Response regulatory" evidence="2">
    <location>
        <begin position="3"/>
        <end position="119"/>
    </location>
</feature>
<sequence>MRKILVIEDERASRKLILKLLQNEGYEAIGAENGSIGLQLALQECPDLILCDIRMPEMDGYEVLSRLQQDPVTAMIPVICLTAQNDRADLRRGMELGANDYLTKPFTTEELLSAIATQLAKQEMRAKQQQEVLQQALSKFNNVVYYDSLTNLPNRLLLRERFYQILAPKLQTHQSIPIAVLSLDHLDRFIHSLGTDYSDLLLQAVSDRLLPYGGKVGTIARLNSEQLALILPPVSTRPEAANIAQSILDTLSQPFDLEGFEVFLTCSIGMALYPEDGSDIDSLLKAANTAMKVAQQLGGNRFQLYTADISEKSYDRLMLEMNLHHALERSEFIVYYQPQIDLRTGRMVGAEALVRWQHPERGLISPLEFIPIAEESGLIIPLNEWVLQTACKQAGIWQKAGYSLKVAVNLSGIQFNQLGLSQRIMRILEATNLEPSCLELELTESAVVKHPETAIATLRELKSLGIKLSLDDFGTGYSSFSYLQQFPFDVLKIDRSFMRNVTEDSKNAAILIAIIQLAHSLNLKVVAEGVETFEQQEFLRQHQCDMMQGYYFSSPVPANVLEQTIVSYTNPSC</sequence>
<organism evidence="5 6">
    <name type="scientific">Microseira wollei NIES-4236</name>
    <dbReference type="NCBI Taxonomy" id="2530354"/>
    <lineage>
        <taxon>Bacteria</taxon>
        <taxon>Bacillati</taxon>
        <taxon>Cyanobacteriota</taxon>
        <taxon>Cyanophyceae</taxon>
        <taxon>Oscillatoriophycideae</taxon>
        <taxon>Aerosakkonematales</taxon>
        <taxon>Aerosakkonemataceae</taxon>
        <taxon>Microseira</taxon>
    </lineage>
</organism>
<dbReference type="SMART" id="SM00448">
    <property type="entry name" value="REC"/>
    <property type="match status" value="1"/>
</dbReference>
<dbReference type="InterPro" id="IPR001633">
    <property type="entry name" value="EAL_dom"/>
</dbReference>
<dbReference type="Proteomes" id="UP001050975">
    <property type="component" value="Unassembled WGS sequence"/>
</dbReference>
<name>A0AAV3X4N3_9CYAN</name>
<evidence type="ECO:0000313" key="6">
    <source>
        <dbReference type="Proteomes" id="UP001050975"/>
    </source>
</evidence>
<dbReference type="CDD" id="cd01948">
    <property type="entry name" value="EAL"/>
    <property type="match status" value="1"/>
</dbReference>
<dbReference type="Pfam" id="PF00072">
    <property type="entry name" value="Response_reg"/>
    <property type="match status" value="1"/>
</dbReference>
<dbReference type="NCBIfam" id="TIGR00254">
    <property type="entry name" value="GGDEF"/>
    <property type="match status" value="1"/>
</dbReference>
<dbReference type="Gene3D" id="3.40.50.2300">
    <property type="match status" value="1"/>
</dbReference>
<dbReference type="Gene3D" id="3.20.20.450">
    <property type="entry name" value="EAL domain"/>
    <property type="match status" value="1"/>
</dbReference>
<dbReference type="GO" id="GO:0071111">
    <property type="term" value="F:cyclic-guanylate-specific phosphodiesterase activity"/>
    <property type="evidence" value="ECO:0007669"/>
    <property type="project" value="InterPro"/>
</dbReference>
<dbReference type="PANTHER" id="PTHR33121:SF71">
    <property type="entry name" value="OXYGEN SENSOR PROTEIN DOSP"/>
    <property type="match status" value="1"/>
</dbReference>
<evidence type="ECO:0000256" key="1">
    <source>
        <dbReference type="PROSITE-ProRule" id="PRU00169"/>
    </source>
</evidence>